<keyword evidence="4" id="KW-0235">DNA replication</keyword>
<protein>
    <recommendedName>
        <fullName evidence="1">DNA-directed DNA polymerase</fullName>
        <ecNumber evidence="1">2.7.7.7</ecNumber>
    </recommendedName>
</protein>
<sequence>MAGFGDGAGGQAWHAAGVPADPITLIVGDEELLVDRAVGDVVAAARSADPEVEVIDLAPGGLETGRLAELTSPSLFGGSKVLVLRSSQDLGKDLAAEVLAYVKNPAEDVALVAVHAGGAKGKALADGLAKAGARKIACPKITKMGERIDFVRNEIRRHGGKISADGARNLLDAVGNDLRELAGACSQLVADTGGKIDDVAVARYYRGRAEVSGFSVADKAIEGQLADALEQLRWALATGVAPVLIVSALAQGLRGLAKVGGAPRGARGAALAKELGMPPWKIERVQRQLRGWSGEGVARALGAVAEADLQVKGGAADPAYALEKAVSDIVAARAVR</sequence>
<evidence type="ECO:0000256" key="7">
    <source>
        <dbReference type="ARBA" id="ARBA00049244"/>
    </source>
</evidence>
<name>A0A6H9YH46_9ACTN</name>
<feature type="domain" description="DNA polymerase III delta subunit-like C-terminal" evidence="8">
    <location>
        <begin position="213"/>
        <end position="326"/>
    </location>
</feature>
<dbReference type="Gene3D" id="1.20.272.10">
    <property type="match status" value="1"/>
</dbReference>
<dbReference type="PANTHER" id="PTHR34388:SF1">
    <property type="entry name" value="DNA POLYMERASE III SUBUNIT DELTA"/>
    <property type="match status" value="1"/>
</dbReference>
<dbReference type="SUPFAM" id="SSF52540">
    <property type="entry name" value="P-loop containing nucleoside triphosphate hydrolases"/>
    <property type="match status" value="1"/>
</dbReference>
<evidence type="ECO:0000313" key="10">
    <source>
        <dbReference type="Proteomes" id="UP000468735"/>
    </source>
</evidence>
<dbReference type="Proteomes" id="UP000468735">
    <property type="component" value="Unassembled WGS sequence"/>
</dbReference>
<comment type="catalytic activity">
    <reaction evidence="7">
        <text>DNA(n) + a 2'-deoxyribonucleoside 5'-triphosphate = DNA(n+1) + diphosphate</text>
        <dbReference type="Rhea" id="RHEA:22508"/>
        <dbReference type="Rhea" id="RHEA-COMP:17339"/>
        <dbReference type="Rhea" id="RHEA-COMP:17340"/>
        <dbReference type="ChEBI" id="CHEBI:33019"/>
        <dbReference type="ChEBI" id="CHEBI:61560"/>
        <dbReference type="ChEBI" id="CHEBI:173112"/>
        <dbReference type="EC" id="2.7.7.7"/>
    </reaction>
</comment>
<dbReference type="InterPro" id="IPR008921">
    <property type="entry name" value="DNA_pol3_clamp-load_cplx_C"/>
</dbReference>
<dbReference type="Pfam" id="PF21694">
    <property type="entry name" value="DNA_pol3_delta_C"/>
    <property type="match status" value="1"/>
</dbReference>
<dbReference type="GO" id="GO:0009360">
    <property type="term" value="C:DNA polymerase III complex"/>
    <property type="evidence" value="ECO:0007669"/>
    <property type="project" value="TreeGrafter"/>
</dbReference>
<comment type="caution">
    <text evidence="9">The sequence shown here is derived from an EMBL/GenBank/DDBJ whole genome shotgun (WGS) entry which is preliminary data.</text>
</comment>
<dbReference type="GO" id="GO:0003677">
    <property type="term" value="F:DNA binding"/>
    <property type="evidence" value="ECO:0007669"/>
    <property type="project" value="InterPro"/>
</dbReference>
<evidence type="ECO:0000256" key="5">
    <source>
        <dbReference type="ARBA" id="ARBA00022932"/>
    </source>
</evidence>
<evidence type="ECO:0000256" key="1">
    <source>
        <dbReference type="ARBA" id="ARBA00012417"/>
    </source>
</evidence>
<accession>A0A6H9YH46</accession>
<dbReference type="EC" id="2.7.7.7" evidence="1"/>
<evidence type="ECO:0000259" key="8">
    <source>
        <dbReference type="Pfam" id="PF21694"/>
    </source>
</evidence>
<dbReference type="Gene3D" id="3.40.50.300">
    <property type="entry name" value="P-loop containing nucleotide triphosphate hydrolases"/>
    <property type="match status" value="1"/>
</dbReference>
<keyword evidence="2 9" id="KW-0808">Transferase</keyword>
<evidence type="ECO:0000256" key="2">
    <source>
        <dbReference type="ARBA" id="ARBA00022679"/>
    </source>
</evidence>
<keyword evidence="3 9" id="KW-0548">Nucleotidyltransferase</keyword>
<dbReference type="NCBIfam" id="TIGR01128">
    <property type="entry name" value="holA"/>
    <property type="match status" value="1"/>
</dbReference>
<dbReference type="EMBL" id="WBMT01000013">
    <property type="protein sequence ID" value="KAB2345615.1"/>
    <property type="molecule type" value="Genomic_DNA"/>
</dbReference>
<evidence type="ECO:0000256" key="6">
    <source>
        <dbReference type="ARBA" id="ARBA00034754"/>
    </source>
</evidence>
<keyword evidence="5" id="KW-0239">DNA-directed DNA polymerase</keyword>
<dbReference type="InterPro" id="IPR005790">
    <property type="entry name" value="DNA_polIII_delta"/>
</dbReference>
<evidence type="ECO:0000313" key="9">
    <source>
        <dbReference type="EMBL" id="KAB2345615.1"/>
    </source>
</evidence>
<dbReference type="SUPFAM" id="SSF48019">
    <property type="entry name" value="post-AAA+ oligomerization domain-like"/>
    <property type="match status" value="1"/>
</dbReference>
<dbReference type="InterPro" id="IPR027417">
    <property type="entry name" value="P-loop_NTPase"/>
</dbReference>
<dbReference type="AlphaFoldDB" id="A0A6H9YH46"/>
<dbReference type="GO" id="GO:0006261">
    <property type="term" value="P:DNA-templated DNA replication"/>
    <property type="evidence" value="ECO:0007669"/>
    <property type="project" value="TreeGrafter"/>
</dbReference>
<proteinExistence type="inferred from homology"/>
<evidence type="ECO:0000256" key="4">
    <source>
        <dbReference type="ARBA" id="ARBA00022705"/>
    </source>
</evidence>
<dbReference type="OrthoDB" id="8478864at2"/>
<dbReference type="GO" id="GO:0003887">
    <property type="term" value="F:DNA-directed DNA polymerase activity"/>
    <property type="evidence" value="ECO:0007669"/>
    <property type="project" value="UniProtKB-KW"/>
</dbReference>
<reference evidence="9 10" key="1">
    <citation type="submission" date="2019-09" db="EMBL/GenBank/DDBJ databases">
        <title>Actinomadura physcomitrii sp. nov., a novel actinomycete isolated from moss [Physcomitrium sphaericum (Ludw) Fuernr].</title>
        <authorList>
            <person name="Zhuang X."/>
            <person name="Liu C."/>
        </authorList>
    </citation>
    <scope>NUCLEOTIDE SEQUENCE [LARGE SCALE GENOMIC DNA]</scope>
    <source>
        <strain evidence="9 10">HMC1</strain>
    </source>
</reference>
<evidence type="ECO:0000256" key="3">
    <source>
        <dbReference type="ARBA" id="ARBA00022695"/>
    </source>
</evidence>
<keyword evidence="10" id="KW-1185">Reference proteome</keyword>
<dbReference type="PANTHER" id="PTHR34388">
    <property type="entry name" value="DNA POLYMERASE III SUBUNIT DELTA"/>
    <property type="match status" value="1"/>
</dbReference>
<dbReference type="InterPro" id="IPR048466">
    <property type="entry name" value="DNA_pol3_delta-like_C"/>
</dbReference>
<comment type="similarity">
    <text evidence="6">Belongs to the DNA polymerase HolA subunit family.</text>
</comment>
<organism evidence="9 10">
    <name type="scientific">Actinomadura rudentiformis</name>
    <dbReference type="NCBI Taxonomy" id="359158"/>
    <lineage>
        <taxon>Bacteria</taxon>
        <taxon>Bacillati</taxon>
        <taxon>Actinomycetota</taxon>
        <taxon>Actinomycetes</taxon>
        <taxon>Streptosporangiales</taxon>
        <taxon>Thermomonosporaceae</taxon>
        <taxon>Actinomadura</taxon>
    </lineage>
</organism>
<gene>
    <name evidence="9" type="primary">holA</name>
    <name evidence="9" type="ORF">F8566_27125</name>
</gene>